<dbReference type="Proteomes" id="UP001157502">
    <property type="component" value="Chromosome 30"/>
</dbReference>
<reference evidence="1" key="1">
    <citation type="submission" date="2021-05" db="EMBL/GenBank/DDBJ databases">
        <authorList>
            <person name="Pan Q."/>
            <person name="Jouanno E."/>
            <person name="Zahm M."/>
            <person name="Klopp C."/>
            <person name="Cabau C."/>
            <person name="Louis A."/>
            <person name="Berthelot C."/>
            <person name="Parey E."/>
            <person name="Roest Crollius H."/>
            <person name="Montfort J."/>
            <person name="Robinson-Rechavi M."/>
            <person name="Bouchez O."/>
            <person name="Lampietro C."/>
            <person name="Lopez Roques C."/>
            <person name="Donnadieu C."/>
            <person name="Postlethwait J."/>
            <person name="Bobe J."/>
            <person name="Dillon D."/>
            <person name="Chandos A."/>
            <person name="von Hippel F."/>
            <person name="Guiguen Y."/>
        </authorList>
    </citation>
    <scope>NUCLEOTIDE SEQUENCE</scope>
    <source>
        <strain evidence="1">YG-Jan2019</strain>
    </source>
</reference>
<keyword evidence="2" id="KW-1185">Reference proteome</keyword>
<organism evidence="1 2">
    <name type="scientific">Dallia pectoralis</name>
    <name type="common">Alaska blackfish</name>
    <dbReference type="NCBI Taxonomy" id="75939"/>
    <lineage>
        <taxon>Eukaryota</taxon>
        <taxon>Metazoa</taxon>
        <taxon>Chordata</taxon>
        <taxon>Craniata</taxon>
        <taxon>Vertebrata</taxon>
        <taxon>Euteleostomi</taxon>
        <taxon>Actinopterygii</taxon>
        <taxon>Neopterygii</taxon>
        <taxon>Teleostei</taxon>
        <taxon>Protacanthopterygii</taxon>
        <taxon>Esociformes</taxon>
        <taxon>Umbridae</taxon>
        <taxon>Dallia</taxon>
    </lineage>
</organism>
<comment type="caution">
    <text evidence="1">The sequence shown here is derived from an EMBL/GenBank/DDBJ whole genome shotgun (WGS) entry which is preliminary data.</text>
</comment>
<dbReference type="EMBL" id="CM055757">
    <property type="protein sequence ID" value="KAJ7989192.1"/>
    <property type="molecule type" value="Genomic_DNA"/>
</dbReference>
<proteinExistence type="predicted"/>
<name>A0ACC2FD35_DALPE</name>
<protein>
    <submittedName>
        <fullName evidence="1">Uncharacterized protein</fullName>
    </submittedName>
</protein>
<evidence type="ECO:0000313" key="2">
    <source>
        <dbReference type="Proteomes" id="UP001157502"/>
    </source>
</evidence>
<evidence type="ECO:0000313" key="1">
    <source>
        <dbReference type="EMBL" id="KAJ7989192.1"/>
    </source>
</evidence>
<gene>
    <name evidence="1" type="ORF">DPEC_G00316960</name>
</gene>
<accession>A0ACC2FD35</accession>
<sequence length="121" mass="12775">MSLAVLSPGLVNRDRGKIDVRLGVGGGNAPEMEEKGWQAHKNGAHLSFSPKAGLVLGAAGQGARWPKERKPIEALAMVLSRRTELLLGTRSSAASGPSGSTVDVYRTPVDFKTASGWKIHT</sequence>